<accession>A0A479ZNG0</accession>
<name>A0A479ZNG0_PLAAG</name>
<protein>
    <recommendedName>
        <fullName evidence="2">LTD domain-containing protein</fullName>
    </recommendedName>
</protein>
<dbReference type="SUPFAM" id="SSF74853">
    <property type="entry name" value="Lamin A/C globular tail domain"/>
    <property type="match status" value="1"/>
</dbReference>
<dbReference type="AlphaFoldDB" id="A0A479ZNG0"/>
<dbReference type="InterPro" id="IPR036415">
    <property type="entry name" value="Lamin_tail_dom_sf"/>
</dbReference>
<comment type="caution">
    <text evidence="3">The sequence shown here is derived from an EMBL/GenBank/DDBJ whole genome shotgun (WGS) entry which is preliminary data.</text>
</comment>
<dbReference type="Proteomes" id="UP000299794">
    <property type="component" value="Unassembled WGS sequence"/>
</dbReference>
<dbReference type="InterPro" id="IPR001322">
    <property type="entry name" value="Lamin_tail_dom"/>
</dbReference>
<dbReference type="RefSeq" id="WP_026788300.1">
    <property type="nucleotide sequence ID" value="NZ_BJCD01000002.1"/>
</dbReference>
<feature type="compositionally biased region" description="Low complexity" evidence="1">
    <location>
        <begin position="181"/>
        <end position="191"/>
    </location>
</feature>
<evidence type="ECO:0000313" key="4">
    <source>
        <dbReference type="Proteomes" id="UP000299794"/>
    </source>
</evidence>
<evidence type="ECO:0000259" key="2">
    <source>
        <dbReference type="PROSITE" id="PS51841"/>
    </source>
</evidence>
<evidence type="ECO:0000256" key="1">
    <source>
        <dbReference type="SAM" id="MobiDB-lite"/>
    </source>
</evidence>
<feature type="compositionally biased region" description="Pro residues" evidence="1">
    <location>
        <begin position="192"/>
        <end position="206"/>
    </location>
</feature>
<dbReference type="Pfam" id="PF00932">
    <property type="entry name" value="LTD"/>
    <property type="match status" value="1"/>
</dbReference>
<feature type="domain" description="LTD" evidence="2">
    <location>
        <begin position="213"/>
        <end position="333"/>
    </location>
</feature>
<dbReference type="PROSITE" id="PS51841">
    <property type="entry name" value="LTD"/>
    <property type="match status" value="1"/>
</dbReference>
<proteinExistence type="predicted"/>
<feature type="compositionally biased region" description="Pro residues" evidence="1">
    <location>
        <begin position="170"/>
        <end position="180"/>
    </location>
</feature>
<sequence>MNNSEISSLQSTEALTGGNELKKREISDSRTNFYIVDTNNPININGDLNAWEIWADTTASVQLIIYRKEAGSWSVVGKSDLKTPVVGLNQFAISTPITVKKGDYIGIYYPGAGSVSFNRKTAQDAWDLGNLTGTALFTASGANATAFSGSSNRIYSILVKGAVPVIQSPAPQPQPVPEVTPAPETTSEVTPAPQPVPEVTPAPETTPEPLVSDSEEFTITATKDVTISKLVYKGQVKRTQADEYIEISNPGNSPANLSGWKITSAGSLKQVFTFPQGTILEAGKSFRVYTNEVHPETGGFSFGSGTAIWNDAGDEAKLFDAAGNNVSTLAYGKNTIAGIKQQFQVPQLQFVATHSAINKQMSLTGKVTFTEALSLAIKSFLEDDTHPESPLAMILKKPGLFGLPADATKAMATEKLRSLMNADAKLILYPTSDRQTADFGETVPENWIFELQIGTKDRTVYEYFLESTMRWAIIPRSGAKVYNYAVSF</sequence>
<feature type="region of interest" description="Disordered" evidence="1">
    <location>
        <begin position="169"/>
        <end position="213"/>
    </location>
</feature>
<reference evidence="4" key="1">
    <citation type="submission" date="2019-02" db="EMBL/GenBank/DDBJ databases">
        <title>Draft genome sequence of Planktothrix agardhii NIES-905.</title>
        <authorList>
            <person name="Yamaguchi H."/>
            <person name="Suzuki S."/>
            <person name="Kawachi M."/>
        </authorList>
    </citation>
    <scope>NUCLEOTIDE SEQUENCE [LARGE SCALE GENOMIC DNA]</scope>
    <source>
        <strain evidence="4">CCAP 1459/11A</strain>
    </source>
</reference>
<dbReference type="EMBL" id="BJCD01000002">
    <property type="protein sequence ID" value="GCL34169.1"/>
    <property type="molecule type" value="Genomic_DNA"/>
</dbReference>
<dbReference type="Gene3D" id="2.60.40.1260">
    <property type="entry name" value="Lamin Tail domain"/>
    <property type="match status" value="1"/>
</dbReference>
<evidence type="ECO:0000313" key="3">
    <source>
        <dbReference type="EMBL" id="GCL34169.1"/>
    </source>
</evidence>
<organism evidence="3 4">
    <name type="scientific">Planktothrix agardhii CCAP 1459/11A</name>
    <dbReference type="NCBI Taxonomy" id="282420"/>
    <lineage>
        <taxon>Bacteria</taxon>
        <taxon>Bacillati</taxon>
        <taxon>Cyanobacteriota</taxon>
        <taxon>Cyanophyceae</taxon>
        <taxon>Oscillatoriophycideae</taxon>
        <taxon>Oscillatoriales</taxon>
        <taxon>Microcoleaceae</taxon>
        <taxon>Planktothrix</taxon>
    </lineage>
</organism>
<gene>
    <name evidence="3" type="ORF">PA905_30260</name>
</gene>